<dbReference type="PANTHER" id="PTHR11941:SF133">
    <property type="entry name" value="1,2-EPOXYPHENYLACETYL-COA ISOMERASE"/>
    <property type="match status" value="1"/>
</dbReference>
<dbReference type="InterPro" id="IPR029045">
    <property type="entry name" value="ClpP/crotonase-like_dom_sf"/>
</dbReference>
<dbReference type="Gene3D" id="3.90.226.10">
    <property type="entry name" value="2-enoyl-CoA Hydratase, Chain A, domain 1"/>
    <property type="match status" value="1"/>
</dbReference>
<dbReference type="OrthoDB" id="8524220at2"/>
<organism evidence="4 5">
    <name type="scientific">Cupriavidus necator</name>
    <name type="common">Alcaligenes eutrophus</name>
    <name type="synonym">Ralstonia eutropha</name>
    <dbReference type="NCBI Taxonomy" id="106590"/>
    <lineage>
        <taxon>Bacteria</taxon>
        <taxon>Pseudomonadati</taxon>
        <taxon>Pseudomonadota</taxon>
        <taxon>Betaproteobacteria</taxon>
        <taxon>Burkholderiales</taxon>
        <taxon>Burkholderiaceae</taxon>
        <taxon>Cupriavidus</taxon>
    </lineage>
</organism>
<gene>
    <name evidence="4" type="ORF">BJN34_12610</name>
</gene>
<dbReference type="EMBL" id="CP017757">
    <property type="protein sequence ID" value="AQV94723.1"/>
    <property type="molecule type" value="Genomic_DNA"/>
</dbReference>
<dbReference type="Pfam" id="PF00378">
    <property type="entry name" value="ECH_1"/>
    <property type="match status" value="1"/>
</dbReference>
<evidence type="ECO:0000256" key="1">
    <source>
        <dbReference type="ARBA" id="ARBA00005254"/>
    </source>
</evidence>
<name>A0A1U9UPZ3_CUPNE</name>
<dbReference type="AlphaFoldDB" id="A0A1U9UPZ3"/>
<proteinExistence type="inferred from homology"/>
<dbReference type="CDD" id="cd06558">
    <property type="entry name" value="crotonase-like"/>
    <property type="match status" value="1"/>
</dbReference>
<dbReference type="GO" id="GO:0016829">
    <property type="term" value="F:lyase activity"/>
    <property type="evidence" value="ECO:0007669"/>
    <property type="project" value="UniProtKB-KW"/>
</dbReference>
<dbReference type="KEGG" id="cuh:BJN34_12610"/>
<dbReference type="PROSITE" id="PS00166">
    <property type="entry name" value="ENOYL_COA_HYDRATASE"/>
    <property type="match status" value="1"/>
</dbReference>
<sequence length="279" mass="30307">MHSRQYPLRHATLAISEGIAEFTHQRPEARNALSLELRQDYADMLDIVEADREVRALILTGSGGSFCAGGDLRSIRDLLEDPDPTVREPAAMRRRLTGIHGWLRRLHDLELPVIAAVDGPAAGAGFSLALAADFVLASERASFSMAFVKIGLVPDMGAMYALPRAVGMGLAKELMYTGRRMAVEEAREHGIVHAIHGAGALPAAARRFAARFLDAPRDAVALTKRALNGSFESSYEAMFALEGQAQGLAASTQFYRDAIGSFLRGEGLRFDWDRAAREA</sequence>
<dbReference type="InterPro" id="IPR014748">
    <property type="entry name" value="Enoyl-CoA_hydra_C"/>
</dbReference>
<dbReference type="Gene3D" id="1.10.12.10">
    <property type="entry name" value="Lyase 2-enoyl-coa Hydratase, Chain A, domain 2"/>
    <property type="match status" value="1"/>
</dbReference>
<dbReference type="InterPro" id="IPR001753">
    <property type="entry name" value="Enoyl-CoA_hydra/iso"/>
</dbReference>
<dbReference type="GO" id="GO:0006635">
    <property type="term" value="P:fatty acid beta-oxidation"/>
    <property type="evidence" value="ECO:0007669"/>
    <property type="project" value="TreeGrafter"/>
</dbReference>
<protein>
    <submittedName>
        <fullName evidence="4">Enoyl-CoA hydratase</fullName>
    </submittedName>
</protein>
<accession>A0A1U9UPZ3</accession>
<evidence type="ECO:0000313" key="4">
    <source>
        <dbReference type="EMBL" id="AQV94723.1"/>
    </source>
</evidence>
<keyword evidence="2" id="KW-0456">Lyase</keyword>
<evidence type="ECO:0000256" key="3">
    <source>
        <dbReference type="RuleBase" id="RU003707"/>
    </source>
</evidence>
<evidence type="ECO:0000313" key="5">
    <source>
        <dbReference type="Proteomes" id="UP000189627"/>
    </source>
</evidence>
<dbReference type="PANTHER" id="PTHR11941">
    <property type="entry name" value="ENOYL-COA HYDRATASE-RELATED"/>
    <property type="match status" value="1"/>
</dbReference>
<dbReference type="RefSeq" id="WP_078196916.1">
    <property type="nucleotide sequence ID" value="NZ_CP017757.2"/>
</dbReference>
<evidence type="ECO:0000256" key="2">
    <source>
        <dbReference type="ARBA" id="ARBA00023239"/>
    </source>
</evidence>
<reference evidence="5" key="1">
    <citation type="submission" date="2017-02" db="EMBL/GenBank/DDBJ databases">
        <title>Complete genome sequence of Cupriavidus necator strain NH9, a 3-chlorobenzoate degrader.</title>
        <authorList>
            <person name="Moriuchi R."/>
            <person name="Dohra H."/>
            <person name="Ogawa N."/>
        </authorList>
    </citation>
    <scope>NUCLEOTIDE SEQUENCE [LARGE SCALE GENOMIC DNA]</scope>
    <source>
        <strain evidence="5">NH9</strain>
    </source>
</reference>
<dbReference type="Proteomes" id="UP000189627">
    <property type="component" value="Chromosome 1"/>
</dbReference>
<dbReference type="InterPro" id="IPR018376">
    <property type="entry name" value="Enoyl-CoA_hyd/isom_CS"/>
</dbReference>
<dbReference type="SUPFAM" id="SSF52096">
    <property type="entry name" value="ClpP/crotonase"/>
    <property type="match status" value="1"/>
</dbReference>
<comment type="similarity">
    <text evidence="1 3">Belongs to the enoyl-CoA hydratase/isomerase family.</text>
</comment>